<evidence type="ECO:0000256" key="4">
    <source>
        <dbReference type="ARBA" id="ARBA00022475"/>
    </source>
</evidence>
<reference evidence="11" key="1">
    <citation type="submission" date="2018-02" db="EMBL/GenBank/DDBJ databases">
        <authorList>
            <person name="Hausmann B."/>
        </authorList>
    </citation>
    <scope>NUCLEOTIDE SEQUENCE [LARGE SCALE GENOMIC DNA]</scope>
    <source>
        <strain evidence="11">Peat soil MAG SbF1</strain>
    </source>
</reference>
<evidence type="ECO:0000256" key="6">
    <source>
        <dbReference type="ARBA" id="ARBA00022989"/>
    </source>
</evidence>
<dbReference type="InterPro" id="IPR036259">
    <property type="entry name" value="MFS_trans_sf"/>
</dbReference>
<comment type="similarity">
    <text evidence="2">Belongs to the major facilitator superfamily. EmrB family.</text>
</comment>
<feature type="transmembrane region" description="Helical" evidence="8">
    <location>
        <begin position="331"/>
        <end position="348"/>
    </location>
</feature>
<comment type="subcellular location">
    <subcellularLocation>
        <location evidence="1">Cell membrane</location>
        <topology evidence="1">Multi-pass membrane protein</topology>
    </subcellularLocation>
</comment>
<accession>A0A2U3KEM8</accession>
<feature type="transmembrane region" description="Helical" evidence="8">
    <location>
        <begin position="398"/>
        <end position="420"/>
    </location>
</feature>
<name>A0A2U3KEM8_9FIRM</name>
<dbReference type="PROSITE" id="PS50850">
    <property type="entry name" value="MFS"/>
    <property type="match status" value="1"/>
</dbReference>
<keyword evidence="3" id="KW-0813">Transport</keyword>
<dbReference type="Gene3D" id="1.20.1720.10">
    <property type="entry name" value="Multidrug resistance protein D"/>
    <property type="match status" value="1"/>
</dbReference>
<feature type="transmembrane region" description="Helical" evidence="8">
    <location>
        <begin position="104"/>
        <end position="128"/>
    </location>
</feature>
<dbReference type="GO" id="GO:0005886">
    <property type="term" value="C:plasma membrane"/>
    <property type="evidence" value="ECO:0007669"/>
    <property type="project" value="UniProtKB-SubCell"/>
</dbReference>
<protein>
    <submittedName>
        <fullName evidence="10">Drug resistance transporter, EmrB/QacA subfamily</fullName>
    </submittedName>
</protein>
<evidence type="ECO:0000313" key="11">
    <source>
        <dbReference type="Proteomes" id="UP000238916"/>
    </source>
</evidence>
<feature type="transmembrane region" description="Helical" evidence="8">
    <location>
        <begin position="198"/>
        <end position="218"/>
    </location>
</feature>
<feature type="transmembrane region" description="Helical" evidence="8">
    <location>
        <begin position="473"/>
        <end position="494"/>
    </location>
</feature>
<evidence type="ECO:0000256" key="3">
    <source>
        <dbReference type="ARBA" id="ARBA00022448"/>
    </source>
</evidence>
<feature type="transmembrane region" description="Helical" evidence="8">
    <location>
        <begin position="230"/>
        <end position="250"/>
    </location>
</feature>
<feature type="transmembrane region" description="Helical" evidence="8">
    <location>
        <begin position="51"/>
        <end position="70"/>
    </location>
</feature>
<evidence type="ECO:0000313" key="10">
    <source>
        <dbReference type="EMBL" id="SPF38099.1"/>
    </source>
</evidence>
<dbReference type="Proteomes" id="UP000238916">
    <property type="component" value="Unassembled WGS sequence"/>
</dbReference>
<dbReference type="PANTHER" id="PTHR42718">
    <property type="entry name" value="MAJOR FACILITATOR SUPERFAMILY MULTIDRUG TRANSPORTER MFSC"/>
    <property type="match status" value="1"/>
</dbReference>
<evidence type="ECO:0000256" key="1">
    <source>
        <dbReference type="ARBA" id="ARBA00004651"/>
    </source>
</evidence>
<evidence type="ECO:0000256" key="2">
    <source>
        <dbReference type="ARBA" id="ARBA00008537"/>
    </source>
</evidence>
<proteinExistence type="inferred from homology"/>
<feature type="transmembrane region" description="Helical" evidence="8">
    <location>
        <begin position="140"/>
        <end position="161"/>
    </location>
</feature>
<feature type="transmembrane region" description="Helical" evidence="8">
    <location>
        <begin position="271"/>
        <end position="291"/>
    </location>
</feature>
<keyword evidence="6 8" id="KW-1133">Transmembrane helix</keyword>
<keyword evidence="5 8" id="KW-0812">Transmembrane</keyword>
<dbReference type="GO" id="GO:0022857">
    <property type="term" value="F:transmembrane transporter activity"/>
    <property type="evidence" value="ECO:0007669"/>
    <property type="project" value="InterPro"/>
</dbReference>
<dbReference type="Pfam" id="PF07690">
    <property type="entry name" value="MFS_1"/>
    <property type="match status" value="1"/>
</dbReference>
<dbReference type="InterPro" id="IPR011701">
    <property type="entry name" value="MFS"/>
</dbReference>
<feature type="domain" description="Major facilitator superfamily (MFS) profile" evidence="9">
    <location>
        <begin position="13"/>
        <end position="499"/>
    </location>
</feature>
<feature type="transmembrane region" description="Helical" evidence="8">
    <location>
        <begin position="79"/>
        <end position="98"/>
    </location>
</feature>
<dbReference type="PRINTS" id="PR01036">
    <property type="entry name" value="TCRTETB"/>
</dbReference>
<evidence type="ECO:0000256" key="7">
    <source>
        <dbReference type="ARBA" id="ARBA00023136"/>
    </source>
</evidence>
<feature type="transmembrane region" description="Helical" evidence="8">
    <location>
        <begin position="354"/>
        <end position="377"/>
    </location>
</feature>
<sequence length="512" mass="55082">MKFKEHFGISGLAMIAVVLGVFMAVLDSSVVNVAIPKMMAVYATDQTTIEWVITAYTLTVGMFTPISGYLSDRFGAKRMYIFALVVFVVGSGLCGAAMSASSLIAFRVIQALGGALLMPISMTILFSLSRPERRGLIMGIWGIAIMFAPAFGPTLSGYIVQNLNFRLIFYLNVPVGIINIFMARAYIPELKPKDAGKFDLPGFLTCVIGFFCLLYALSDAPTSGWTSIEIISLFIAAAISLALFVVLELTSDSPMLELRLFKIRSFLASNIATSMLYIAMMGAMFLLPVFLQNALGFSPMQTGLLTMPGALITAIEMPIGGALFDKFGARPLAMVGLTVMLIPSLLLINLNFNWTYSAILAVYMLRSGGVGLVMMPLRTSGMNSVPVSLVNRASALQNTLSNVASSVGIAILGTVMTTHADFSFASYMQNVSVQSLQKVSAYGLHPSVYGITNSGDMLHLMSVLQQLAFENGIRMAFIIAAVFVVIAFIASMFVGKKQKPSGSIEKHSAVEL</sequence>
<feature type="transmembrane region" description="Helical" evidence="8">
    <location>
        <begin position="12"/>
        <end position="31"/>
    </location>
</feature>
<gene>
    <name evidence="10" type="ORF">SBF1_190033</name>
</gene>
<dbReference type="AlphaFoldDB" id="A0A2U3KEM8"/>
<dbReference type="NCBIfam" id="TIGR00711">
    <property type="entry name" value="efflux_EmrB"/>
    <property type="match status" value="1"/>
</dbReference>
<dbReference type="OrthoDB" id="102502at2"/>
<evidence type="ECO:0000259" key="9">
    <source>
        <dbReference type="PROSITE" id="PS50850"/>
    </source>
</evidence>
<keyword evidence="7 8" id="KW-0472">Membrane</keyword>
<dbReference type="PANTHER" id="PTHR42718:SF9">
    <property type="entry name" value="MAJOR FACILITATOR SUPERFAMILY MULTIDRUG TRANSPORTER MFSC"/>
    <property type="match status" value="1"/>
</dbReference>
<evidence type="ECO:0000256" key="5">
    <source>
        <dbReference type="ARBA" id="ARBA00022692"/>
    </source>
</evidence>
<feature type="transmembrane region" description="Helical" evidence="8">
    <location>
        <begin position="303"/>
        <end position="324"/>
    </location>
</feature>
<dbReference type="InterPro" id="IPR020846">
    <property type="entry name" value="MFS_dom"/>
</dbReference>
<feature type="transmembrane region" description="Helical" evidence="8">
    <location>
        <begin position="167"/>
        <end position="186"/>
    </location>
</feature>
<dbReference type="CDD" id="cd17503">
    <property type="entry name" value="MFS_LmrB_MDR_like"/>
    <property type="match status" value="1"/>
</dbReference>
<dbReference type="EMBL" id="OMOF01000101">
    <property type="protein sequence ID" value="SPF38099.1"/>
    <property type="molecule type" value="Genomic_DNA"/>
</dbReference>
<dbReference type="InterPro" id="IPR004638">
    <property type="entry name" value="EmrB-like"/>
</dbReference>
<dbReference type="SUPFAM" id="SSF103473">
    <property type="entry name" value="MFS general substrate transporter"/>
    <property type="match status" value="1"/>
</dbReference>
<evidence type="ECO:0000256" key="8">
    <source>
        <dbReference type="SAM" id="Phobius"/>
    </source>
</evidence>
<dbReference type="Gene3D" id="1.20.1250.20">
    <property type="entry name" value="MFS general substrate transporter like domains"/>
    <property type="match status" value="1"/>
</dbReference>
<organism evidence="10 11">
    <name type="scientific">Candidatus Desulfosporosinus infrequens</name>
    <dbReference type="NCBI Taxonomy" id="2043169"/>
    <lineage>
        <taxon>Bacteria</taxon>
        <taxon>Bacillati</taxon>
        <taxon>Bacillota</taxon>
        <taxon>Clostridia</taxon>
        <taxon>Eubacteriales</taxon>
        <taxon>Desulfitobacteriaceae</taxon>
        <taxon>Desulfosporosinus</taxon>
    </lineage>
</organism>
<keyword evidence="4" id="KW-1003">Cell membrane</keyword>